<proteinExistence type="predicted"/>
<evidence type="ECO:0000313" key="2">
    <source>
        <dbReference type="EMBL" id="MCK8611595.1"/>
    </source>
</evidence>
<dbReference type="EMBL" id="JAJIAR010000006">
    <property type="protein sequence ID" value="MCK8611595.1"/>
    <property type="molecule type" value="Genomic_DNA"/>
</dbReference>
<organism evidence="2 3">
    <name type="scientific">Apilactobacillus nanyangensis</name>
    <dbReference type="NCBI Taxonomy" id="2799579"/>
    <lineage>
        <taxon>Bacteria</taxon>
        <taxon>Bacillati</taxon>
        <taxon>Bacillota</taxon>
        <taxon>Bacilli</taxon>
        <taxon>Lactobacillales</taxon>
        <taxon>Lactobacillaceae</taxon>
        <taxon>Apilactobacillus</taxon>
    </lineage>
</organism>
<sequence>MKKFNKIICGLIMVIFFTSLINVRAMADGQSSVTRHFISEKMKSVSAKGTPNQSNIDDYVKFLKSCSDQELEQQAYDYENLAVDYVSDVLSKLKDPDYNYRDYSDQSREEIIQKNNDNLSKLISLRDAIKSRINNYSATAFTANKAVLHDLLSSLDDMTNLSIGGVNMIGGLSYRYNFDGVLTGESLKLSNADDFSYYLIDTASSDYSEAIINFENSIGFVDNANNAIPTQSQSAIYQIVLSLEKRISDLNIESSKDKQEIKNLNNELASFKNSGKSHKSTKKAHKKGRKKTNKKNNKRNKRAKTAPKKSRKKINKKKASKKTVKKVKKHHKKLSKRAAKKVKVTKKAIAKINKKLKSKRLSRKHRKGLIKKRAQLKNTLRKLNK</sequence>
<dbReference type="Proteomes" id="UP001522816">
    <property type="component" value="Unassembled WGS sequence"/>
</dbReference>
<name>A0ABT0HXD8_9LACO</name>
<evidence type="ECO:0000256" key="1">
    <source>
        <dbReference type="SAM" id="MobiDB-lite"/>
    </source>
</evidence>
<reference evidence="2 3" key="1">
    <citation type="submission" date="2021-11" db="EMBL/GenBank/DDBJ databases">
        <title>Comparative genomics of bee honey and flower isolates.</title>
        <authorList>
            <person name="Bechtner J.D."/>
            <person name="Gallus M.K."/>
            <person name="Ehrmann M."/>
        </authorList>
    </citation>
    <scope>NUCLEOTIDE SEQUENCE [LARGE SCALE GENOMIC DNA]</scope>
    <source>
        <strain evidence="2 3">7</strain>
    </source>
</reference>
<feature type="region of interest" description="Disordered" evidence="1">
    <location>
        <begin position="268"/>
        <end position="385"/>
    </location>
</feature>
<feature type="compositionally biased region" description="Basic residues" evidence="1">
    <location>
        <begin position="275"/>
        <end position="385"/>
    </location>
</feature>
<protein>
    <submittedName>
        <fullName evidence="2">Uncharacterized protein</fullName>
    </submittedName>
</protein>
<comment type="caution">
    <text evidence="2">The sequence shown here is derived from an EMBL/GenBank/DDBJ whole genome shotgun (WGS) entry which is preliminary data.</text>
</comment>
<evidence type="ECO:0000313" key="3">
    <source>
        <dbReference type="Proteomes" id="UP001522816"/>
    </source>
</evidence>
<keyword evidence="3" id="KW-1185">Reference proteome</keyword>
<accession>A0ABT0HXD8</accession>
<gene>
    <name evidence="2" type="ORF">LNP10_03675</name>
</gene>
<dbReference type="RefSeq" id="WP_248596726.1">
    <property type="nucleotide sequence ID" value="NZ_JAJIAR010000006.1"/>
</dbReference>